<dbReference type="KEGG" id="alus:STSP2_00613"/>
<name>A0A1U9NIX8_9BACT</name>
<feature type="region of interest" description="Disordered" evidence="1">
    <location>
        <begin position="279"/>
        <end position="310"/>
    </location>
</feature>
<keyword evidence="3" id="KW-1185">Reference proteome</keyword>
<dbReference type="Proteomes" id="UP000189674">
    <property type="component" value="Chromosome"/>
</dbReference>
<evidence type="ECO:0000256" key="1">
    <source>
        <dbReference type="SAM" id="MobiDB-lite"/>
    </source>
</evidence>
<dbReference type="EMBL" id="CP019791">
    <property type="protein sequence ID" value="AQT67466.1"/>
    <property type="molecule type" value="Genomic_DNA"/>
</dbReference>
<evidence type="ECO:0000313" key="3">
    <source>
        <dbReference type="Proteomes" id="UP000189674"/>
    </source>
</evidence>
<organism evidence="2 3">
    <name type="scientific">Anaerohalosphaera lusitana</name>
    <dbReference type="NCBI Taxonomy" id="1936003"/>
    <lineage>
        <taxon>Bacteria</taxon>
        <taxon>Pseudomonadati</taxon>
        <taxon>Planctomycetota</taxon>
        <taxon>Phycisphaerae</taxon>
        <taxon>Sedimentisphaerales</taxon>
        <taxon>Anaerohalosphaeraceae</taxon>
        <taxon>Anaerohalosphaera</taxon>
    </lineage>
</organism>
<reference evidence="3" key="1">
    <citation type="submission" date="2017-02" db="EMBL/GenBank/DDBJ databases">
        <title>Comparative genomics and description of representatives of a novel lineage of planctomycetes thriving in anoxic sediments.</title>
        <authorList>
            <person name="Spring S."/>
            <person name="Bunk B."/>
            <person name="Sproer C."/>
        </authorList>
    </citation>
    <scope>NUCLEOTIDE SEQUENCE [LARGE SCALE GENOMIC DNA]</scope>
    <source>
        <strain evidence="3">ST-NAGAB-D1</strain>
    </source>
</reference>
<accession>A0A1U9NIX8</accession>
<dbReference type="AlphaFoldDB" id="A0A1U9NIX8"/>
<gene>
    <name evidence="2" type="ORF">STSP2_00613</name>
</gene>
<dbReference type="STRING" id="1936003.STSP2_00613"/>
<protein>
    <submittedName>
        <fullName evidence="2">Uncharacterized protein</fullName>
    </submittedName>
</protein>
<evidence type="ECO:0000313" key="2">
    <source>
        <dbReference type="EMBL" id="AQT67466.1"/>
    </source>
</evidence>
<sequence>MIPGVAVKRKVILILAWIFIISGIAYKANSCWQYNQMQHNGHLEIQTRIRFSRFVTYAQTWWPLNRPPRGIPDICLHILQAQSPSDQDDYDLHYEFGSSIERGVLLDDWGRPACLEILSPENYQLISSGPNGKYEKGEGDDILYEFNPHPWGDYGHLRDAYYLRSIDQINVYNINQTDLKNKSLAKATIVALKKNPPVEIDIQLFRDCMSRAYWNTDFYDWKDGYASVVHFPDGKEKIFFLSRTGNYIRIPHAGDYVIAPEKLKKWQTYLKEKVWPKLDSLPKIDPNPKPPSSSHGNNSISYRFPNSPAA</sequence>
<proteinExistence type="predicted"/>
<feature type="compositionally biased region" description="Polar residues" evidence="1">
    <location>
        <begin position="292"/>
        <end position="301"/>
    </location>
</feature>